<dbReference type="InterPro" id="IPR004655">
    <property type="entry name" value="FabH"/>
</dbReference>
<dbReference type="OrthoDB" id="9815506at2"/>
<keyword evidence="5 9" id="KW-0443">Lipid metabolism</keyword>
<keyword evidence="9" id="KW-0963">Cytoplasm</keyword>
<evidence type="ECO:0000256" key="4">
    <source>
        <dbReference type="ARBA" id="ARBA00022832"/>
    </source>
</evidence>
<protein>
    <recommendedName>
        <fullName evidence="9">Beta-ketoacyl-[acyl-carrier-protein] synthase III</fullName>
        <shortName evidence="9">Beta-ketoacyl-ACP synthase III</shortName>
        <shortName evidence="9">KAS III</shortName>
        <ecNumber evidence="9">2.3.1.180</ecNumber>
    </recommendedName>
    <alternativeName>
        <fullName evidence="9">3-oxoacyl-[acyl-carrier-protein] synthase 3</fullName>
    </alternativeName>
    <alternativeName>
        <fullName evidence="9">3-oxoacyl-[acyl-carrier-protein] synthase III</fullName>
    </alternativeName>
</protein>
<dbReference type="SUPFAM" id="SSF53901">
    <property type="entry name" value="Thiolase-like"/>
    <property type="match status" value="1"/>
</dbReference>
<evidence type="ECO:0000256" key="5">
    <source>
        <dbReference type="ARBA" id="ARBA00023098"/>
    </source>
</evidence>
<feature type="active site" evidence="9">
    <location>
        <position position="302"/>
    </location>
</feature>
<comment type="domain">
    <text evidence="9">The last Arg residue of the ACP-binding site is essential for the weak association between ACP/AcpP and FabH.</text>
</comment>
<organism evidence="12 13">
    <name type="scientific">Eubacterium uniforme</name>
    <dbReference type="NCBI Taxonomy" id="39495"/>
    <lineage>
        <taxon>Bacteria</taxon>
        <taxon>Bacillati</taxon>
        <taxon>Bacillota</taxon>
        <taxon>Clostridia</taxon>
        <taxon>Eubacteriales</taxon>
        <taxon>Eubacteriaceae</taxon>
        <taxon>Eubacterium</taxon>
    </lineage>
</organism>
<evidence type="ECO:0000313" key="13">
    <source>
        <dbReference type="Proteomes" id="UP000190814"/>
    </source>
</evidence>
<dbReference type="HAMAP" id="MF_01815">
    <property type="entry name" value="FabH"/>
    <property type="match status" value="1"/>
</dbReference>
<feature type="active site" evidence="9">
    <location>
        <position position="272"/>
    </location>
</feature>
<dbReference type="Pfam" id="PF08541">
    <property type="entry name" value="ACP_syn_III_C"/>
    <property type="match status" value="1"/>
</dbReference>
<reference evidence="12 13" key="1">
    <citation type="submission" date="2017-02" db="EMBL/GenBank/DDBJ databases">
        <authorList>
            <person name="Peterson S.W."/>
        </authorList>
    </citation>
    <scope>NUCLEOTIDE SEQUENCE [LARGE SCALE GENOMIC DNA]</scope>
    <source>
        <strain evidence="12 13">ATCC 35992</strain>
    </source>
</reference>
<proteinExistence type="inferred from homology"/>
<comment type="catalytic activity">
    <reaction evidence="9">
        <text>malonyl-[ACP] + acetyl-CoA + H(+) = 3-oxobutanoyl-[ACP] + CO2 + CoA</text>
        <dbReference type="Rhea" id="RHEA:12080"/>
        <dbReference type="Rhea" id="RHEA-COMP:9623"/>
        <dbReference type="Rhea" id="RHEA-COMP:9625"/>
        <dbReference type="ChEBI" id="CHEBI:15378"/>
        <dbReference type="ChEBI" id="CHEBI:16526"/>
        <dbReference type="ChEBI" id="CHEBI:57287"/>
        <dbReference type="ChEBI" id="CHEBI:57288"/>
        <dbReference type="ChEBI" id="CHEBI:78449"/>
        <dbReference type="ChEBI" id="CHEBI:78450"/>
        <dbReference type="EC" id="2.3.1.180"/>
    </reaction>
</comment>
<evidence type="ECO:0000256" key="9">
    <source>
        <dbReference type="HAMAP-Rule" id="MF_01815"/>
    </source>
</evidence>
<dbReference type="EMBL" id="FUXZ01000006">
    <property type="protein sequence ID" value="SKA65767.1"/>
    <property type="molecule type" value="Genomic_DNA"/>
</dbReference>
<evidence type="ECO:0000259" key="10">
    <source>
        <dbReference type="Pfam" id="PF08541"/>
    </source>
</evidence>
<dbReference type="GO" id="GO:0004315">
    <property type="term" value="F:3-oxoacyl-[acyl-carrier-protein] synthase activity"/>
    <property type="evidence" value="ECO:0007669"/>
    <property type="project" value="InterPro"/>
</dbReference>
<sequence length="344" mass="37363">MDKKLGIKILATGRAVPKKKLTNFDFEKIVETSDEWIYTRTGIKSRYLCEEESCNSLAVEAAKKALEKSGIDKDQIGIIITATSSGDYVFPSVSAMIQKELEIDSNVNCFDLSAACTGFIYALTAAKSMLAFAEKKYALVIGSEQMSRLLDYSDRTTCVLFGDGAGAAIIELSDGEFVQEGVTLGNNEALCMDGIRGNVPEFGESNLDGDGLDKGALTENDSLVDTGVAKSGIKMKGQDVYRFAVTAINDIINRLLDKNNMTMDDIDLIVCHQANSRIIDSVKKRFKGHEDKFYLNIDKYGNTSAASIPIALSELDDENKLKGKRCIIAGFGAGLNYSGILAQL</sequence>
<dbReference type="Proteomes" id="UP000190814">
    <property type="component" value="Unassembled WGS sequence"/>
</dbReference>
<feature type="domain" description="Beta-ketoacyl-[acyl-carrier-protein] synthase III N-terminal" evidence="11">
    <location>
        <begin position="110"/>
        <end position="174"/>
    </location>
</feature>
<feature type="domain" description="Beta-ketoacyl-[acyl-carrier-protein] synthase III C-terminal" evidence="10">
    <location>
        <begin position="256"/>
        <end position="342"/>
    </location>
</feature>
<evidence type="ECO:0000256" key="8">
    <source>
        <dbReference type="ARBA" id="ARBA00023315"/>
    </source>
</evidence>
<dbReference type="AlphaFoldDB" id="A0A1T4VLH1"/>
<evidence type="ECO:0000256" key="2">
    <source>
        <dbReference type="ARBA" id="ARBA00022516"/>
    </source>
</evidence>
<feature type="active site" evidence="9">
    <location>
        <position position="116"/>
    </location>
</feature>
<keyword evidence="4 9" id="KW-0276">Fatty acid metabolism</keyword>
<comment type="subunit">
    <text evidence="9">Homodimer.</text>
</comment>
<dbReference type="InterPro" id="IPR013747">
    <property type="entry name" value="ACP_syn_III_C"/>
</dbReference>
<keyword evidence="7 9" id="KW-0511">Multifunctional enzyme</keyword>
<name>A0A1T4VLH1_9FIRM</name>
<evidence type="ECO:0000256" key="7">
    <source>
        <dbReference type="ARBA" id="ARBA00023268"/>
    </source>
</evidence>
<dbReference type="PANTHER" id="PTHR43091:SF1">
    <property type="entry name" value="BETA-KETOACYL-[ACYL-CARRIER-PROTEIN] SYNTHASE III, CHLOROPLASTIC"/>
    <property type="match status" value="1"/>
</dbReference>
<evidence type="ECO:0000313" key="12">
    <source>
        <dbReference type="EMBL" id="SKA65767.1"/>
    </source>
</evidence>
<comment type="function">
    <text evidence="9">Catalyzes the condensation reaction of fatty acid synthesis by the addition to an acyl acceptor of two carbons from malonyl-ACP. Catalyzes the first condensation reaction which initiates fatty acid synthesis and may therefore play a role in governing the total rate of fatty acid production. Possesses both acetoacetyl-ACP synthase and acetyl transacylase activities. Its substrate specificity determines the biosynthesis of branched-chain and/or straight-chain of fatty acids.</text>
</comment>
<keyword evidence="2 9" id="KW-0444">Lipid biosynthesis</keyword>
<dbReference type="NCBIfam" id="TIGR00747">
    <property type="entry name" value="fabH"/>
    <property type="match status" value="1"/>
</dbReference>
<keyword evidence="8 9" id="KW-0012">Acyltransferase</keyword>
<evidence type="ECO:0000256" key="6">
    <source>
        <dbReference type="ARBA" id="ARBA00023160"/>
    </source>
</evidence>
<dbReference type="GO" id="GO:0033818">
    <property type="term" value="F:beta-ketoacyl-acyl-carrier-protein synthase III activity"/>
    <property type="evidence" value="ECO:0007669"/>
    <property type="project" value="UniProtKB-UniRule"/>
</dbReference>
<dbReference type="PANTHER" id="PTHR43091">
    <property type="entry name" value="3-OXOACYL-[ACYL-CARRIER-PROTEIN] SYNTHASE"/>
    <property type="match status" value="1"/>
</dbReference>
<evidence type="ECO:0000256" key="1">
    <source>
        <dbReference type="ARBA" id="ARBA00008642"/>
    </source>
</evidence>
<comment type="subcellular location">
    <subcellularLocation>
        <location evidence="9">Cytoplasm</location>
    </subcellularLocation>
</comment>
<gene>
    <name evidence="9" type="primary">fabH</name>
    <name evidence="12" type="ORF">SAMN02745111_01195</name>
</gene>
<dbReference type="InterPro" id="IPR013751">
    <property type="entry name" value="ACP_syn_III_N"/>
</dbReference>
<dbReference type="InterPro" id="IPR016039">
    <property type="entry name" value="Thiolase-like"/>
</dbReference>
<dbReference type="GO" id="GO:0005737">
    <property type="term" value="C:cytoplasm"/>
    <property type="evidence" value="ECO:0007669"/>
    <property type="project" value="UniProtKB-SubCell"/>
</dbReference>
<dbReference type="NCBIfam" id="NF006829">
    <property type="entry name" value="PRK09352.1"/>
    <property type="match status" value="1"/>
</dbReference>
<keyword evidence="13" id="KW-1185">Reference proteome</keyword>
<dbReference type="Pfam" id="PF08545">
    <property type="entry name" value="ACP_syn_III"/>
    <property type="match status" value="1"/>
</dbReference>
<feature type="region of interest" description="ACP-binding" evidence="9">
    <location>
        <begin position="273"/>
        <end position="277"/>
    </location>
</feature>
<keyword evidence="3 9" id="KW-0808">Transferase</keyword>
<comment type="similarity">
    <text evidence="1 9">Belongs to the thiolase-like superfamily. FabH family.</text>
</comment>
<dbReference type="RefSeq" id="WP_078766063.1">
    <property type="nucleotide sequence ID" value="NZ_FUXZ01000006.1"/>
</dbReference>
<dbReference type="GO" id="GO:0006633">
    <property type="term" value="P:fatty acid biosynthetic process"/>
    <property type="evidence" value="ECO:0007669"/>
    <property type="project" value="UniProtKB-UniRule"/>
</dbReference>
<evidence type="ECO:0000259" key="11">
    <source>
        <dbReference type="Pfam" id="PF08545"/>
    </source>
</evidence>
<keyword evidence="6 9" id="KW-0275">Fatty acid biosynthesis</keyword>
<dbReference type="STRING" id="39495.SAMN02745111_01195"/>
<evidence type="ECO:0000256" key="3">
    <source>
        <dbReference type="ARBA" id="ARBA00022679"/>
    </source>
</evidence>
<comment type="pathway">
    <text evidence="9">Lipid metabolism; fatty acid biosynthesis.</text>
</comment>
<accession>A0A1T4VLH1</accession>
<dbReference type="EC" id="2.3.1.180" evidence="9"/>
<dbReference type="CDD" id="cd00830">
    <property type="entry name" value="KAS_III"/>
    <property type="match status" value="1"/>
</dbReference>
<dbReference type="Gene3D" id="3.40.47.10">
    <property type="match status" value="1"/>
</dbReference>
<dbReference type="UniPathway" id="UPA00094"/>